<evidence type="ECO:0000313" key="2">
    <source>
        <dbReference type="Proteomes" id="UP001305414"/>
    </source>
</evidence>
<keyword evidence="2" id="KW-1185">Reference proteome</keyword>
<gene>
    <name evidence="1" type="ORF">RRF57_005437</name>
</gene>
<dbReference type="AlphaFoldDB" id="A0AAN7Z619"/>
<proteinExistence type="predicted"/>
<organism evidence="1 2">
    <name type="scientific">Xylaria bambusicola</name>
    <dbReference type="NCBI Taxonomy" id="326684"/>
    <lineage>
        <taxon>Eukaryota</taxon>
        <taxon>Fungi</taxon>
        <taxon>Dikarya</taxon>
        <taxon>Ascomycota</taxon>
        <taxon>Pezizomycotina</taxon>
        <taxon>Sordariomycetes</taxon>
        <taxon>Xylariomycetidae</taxon>
        <taxon>Xylariales</taxon>
        <taxon>Xylariaceae</taxon>
        <taxon>Xylaria</taxon>
    </lineage>
</organism>
<accession>A0AAN7Z619</accession>
<comment type="caution">
    <text evidence="1">The sequence shown here is derived from an EMBL/GenBank/DDBJ whole genome shotgun (WGS) entry which is preliminary data.</text>
</comment>
<name>A0AAN7Z619_9PEZI</name>
<dbReference type="Proteomes" id="UP001305414">
    <property type="component" value="Unassembled WGS sequence"/>
</dbReference>
<sequence length="96" mass="10494">MTSCSHATLRGLAGFDIDDRVEQIRFTMLATEVLYHAGSVSKLDRSGVIMCNDKYATRHGEGREGTQGEELVEALLTAVGQAYSITWGLSTQHCDD</sequence>
<evidence type="ECO:0000313" key="1">
    <source>
        <dbReference type="EMBL" id="KAK5629722.1"/>
    </source>
</evidence>
<reference evidence="1 2" key="1">
    <citation type="submission" date="2023-10" db="EMBL/GenBank/DDBJ databases">
        <title>Draft genome sequence of Xylaria bambusicola isolate GMP-LS, the root and basal stem rot pathogen of sugarcane in Indonesia.</title>
        <authorList>
            <person name="Selvaraj P."/>
            <person name="Muralishankar V."/>
            <person name="Muruganantham S."/>
            <person name="Sp S."/>
            <person name="Haryani S."/>
            <person name="Lau K.J.X."/>
            <person name="Naqvi N.I."/>
        </authorList>
    </citation>
    <scope>NUCLEOTIDE SEQUENCE [LARGE SCALE GENOMIC DNA]</scope>
    <source>
        <strain evidence="1">GMP-LS</strain>
    </source>
</reference>
<protein>
    <submittedName>
        <fullName evidence="1">Uncharacterized protein</fullName>
    </submittedName>
</protein>
<dbReference type="EMBL" id="JAWHQM010000012">
    <property type="protein sequence ID" value="KAK5629722.1"/>
    <property type="molecule type" value="Genomic_DNA"/>
</dbReference>